<sequence length="221" mass="23410">MNVTIGSNGTLGPESSSHSSLALKPKNSNNLTLTLINEGTIKSRVDIENTNGFQGTITVKTFENKKTGTIDGRIFMGGDGSGTISIDTFKNEGTITETHMNGNGAQAIWFKGKDNAKVHIKTFKNSGSIVGHGYDNNGNNNSKPRQGVYVQGNVDVTLFENSGTITSEKGQGVHFEGNVHVKTFENKSGGTIESKQASNSSTHPSSYAILLVGTNSNTPTL</sequence>
<dbReference type="AlphaFoldDB" id="A0AAD2LP74"/>
<evidence type="ECO:0000256" key="1">
    <source>
        <dbReference type="SAM" id="MobiDB-lite"/>
    </source>
</evidence>
<organism evidence="2 3">
    <name type="scientific">Campylobacter jejuni</name>
    <dbReference type="NCBI Taxonomy" id="197"/>
    <lineage>
        <taxon>Bacteria</taxon>
        <taxon>Pseudomonadati</taxon>
        <taxon>Campylobacterota</taxon>
        <taxon>Epsilonproteobacteria</taxon>
        <taxon>Campylobacterales</taxon>
        <taxon>Campylobacteraceae</taxon>
        <taxon>Campylobacter</taxon>
    </lineage>
</organism>
<proteinExistence type="predicted"/>
<gene>
    <name evidence="2" type="ORF">DVI03_08855</name>
</gene>
<protein>
    <submittedName>
        <fullName evidence="2">Uncharacterized protein</fullName>
    </submittedName>
</protein>
<comment type="caution">
    <text evidence="2">The sequence shown here is derived from an EMBL/GenBank/DDBJ whole genome shotgun (WGS) entry which is preliminary data.</text>
</comment>
<name>A0AAD2LP74_CAMJU</name>
<dbReference type="Proteomes" id="UP000343544">
    <property type="component" value="Unassembled WGS sequence"/>
</dbReference>
<feature type="non-terminal residue" evidence="2">
    <location>
        <position position="221"/>
    </location>
</feature>
<feature type="region of interest" description="Disordered" evidence="1">
    <location>
        <begin position="1"/>
        <end position="24"/>
    </location>
</feature>
<dbReference type="EMBL" id="AACQYW010000038">
    <property type="protein sequence ID" value="EAL7595685.1"/>
    <property type="molecule type" value="Genomic_DNA"/>
</dbReference>
<evidence type="ECO:0000313" key="3">
    <source>
        <dbReference type="Proteomes" id="UP000343544"/>
    </source>
</evidence>
<accession>A0AAD2LP74</accession>
<evidence type="ECO:0000313" key="2">
    <source>
        <dbReference type="EMBL" id="EAL7595685.1"/>
    </source>
</evidence>
<reference evidence="2 3" key="1">
    <citation type="submission" date="2018-07" db="EMBL/GenBank/DDBJ databases">
        <authorList>
            <consortium name="PulseNet: The National Subtyping Network for Foodborne Disease Surveillance"/>
            <person name="Tarr C.L."/>
            <person name="Trees E."/>
            <person name="Katz L.S."/>
            <person name="Carleton-Romer H.A."/>
            <person name="Stroika S."/>
            <person name="Kucerova Z."/>
            <person name="Roache K.F."/>
            <person name="Sabol A.L."/>
            <person name="Besser J."/>
            <person name="Gerner-Smidt P."/>
        </authorList>
    </citation>
    <scope>NUCLEOTIDE SEQUENCE [LARGE SCALE GENOMIC DNA]</scope>
    <source>
        <strain evidence="2 3">PNUSAC005307</strain>
    </source>
</reference>